<reference evidence="1 2" key="1">
    <citation type="journal article" date="2022" name="New Phytol.">
        <title>Ecological generalism drives hyperdiversity of secondary metabolite gene clusters in xylarialean endophytes.</title>
        <authorList>
            <person name="Franco M.E.E."/>
            <person name="Wisecaver J.H."/>
            <person name="Arnold A.E."/>
            <person name="Ju Y.M."/>
            <person name="Slot J.C."/>
            <person name="Ahrendt S."/>
            <person name="Moore L.P."/>
            <person name="Eastman K.E."/>
            <person name="Scott K."/>
            <person name="Konkel Z."/>
            <person name="Mondo S.J."/>
            <person name="Kuo A."/>
            <person name="Hayes R.D."/>
            <person name="Haridas S."/>
            <person name="Andreopoulos B."/>
            <person name="Riley R."/>
            <person name="LaButti K."/>
            <person name="Pangilinan J."/>
            <person name="Lipzen A."/>
            <person name="Amirebrahimi M."/>
            <person name="Yan J."/>
            <person name="Adam C."/>
            <person name="Keymanesh K."/>
            <person name="Ng V."/>
            <person name="Louie K."/>
            <person name="Northen T."/>
            <person name="Drula E."/>
            <person name="Henrissat B."/>
            <person name="Hsieh H.M."/>
            <person name="Youens-Clark K."/>
            <person name="Lutzoni F."/>
            <person name="Miadlikowska J."/>
            <person name="Eastwood D.C."/>
            <person name="Hamelin R.C."/>
            <person name="Grigoriev I.V."/>
            <person name="U'Ren J.M."/>
        </authorList>
    </citation>
    <scope>NUCLEOTIDE SEQUENCE [LARGE SCALE GENOMIC DNA]</scope>
    <source>
        <strain evidence="1 2">CBS 119005</strain>
    </source>
</reference>
<evidence type="ECO:0000313" key="2">
    <source>
        <dbReference type="Proteomes" id="UP001497700"/>
    </source>
</evidence>
<protein>
    <submittedName>
        <fullName evidence="1">Uncharacterized protein</fullName>
    </submittedName>
</protein>
<proteinExistence type="predicted"/>
<evidence type="ECO:0000313" key="1">
    <source>
        <dbReference type="EMBL" id="KAI4862802.1"/>
    </source>
</evidence>
<keyword evidence="2" id="KW-1185">Reference proteome</keyword>
<organism evidence="1 2">
    <name type="scientific">Hypoxylon rubiginosum</name>
    <dbReference type="NCBI Taxonomy" id="110542"/>
    <lineage>
        <taxon>Eukaryota</taxon>
        <taxon>Fungi</taxon>
        <taxon>Dikarya</taxon>
        <taxon>Ascomycota</taxon>
        <taxon>Pezizomycotina</taxon>
        <taxon>Sordariomycetes</taxon>
        <taxon>Xylariomycetidae</taxon>
        <taxon>Xylariales</taxon>
        <taxon>Hypoxylaceae</taxon>
        <taxon>Hypoxylon</taxon>
    </lineage>
</organism>
<gene>
    <name evidence="1" type="ORF">F4820DRAFT_450630</name>
</gene>
<name>A0ACB9YU84_9PEZI</name>
<sequence>MPDRRHQGPKHGTSSTGAQCSTRRPYSSFPLCRTWGYSRRNGLLVVVGSTAWRAVRSQTTAALLLIYSVSGMPIGHEPSAKSNAAQSP</sequence>
<accession>A0ACB9YU84</accession>
<comment type="caution">
    <text evidence="1">The sequence shown here is derived from an EMBL/GenBank/DDBJ whole genome shotgun (WGS) entry which is preliminary data.</text>
</comment>
<dbReference type="Proteomes" id="UP001497700">
    <property type="component" value="Unassembled WGS sequence"/>
</dbReference>
<dbReference type="EMBL" id="MU393518">
    <property type="protein sequence ID" value="KAI4862802.1"/>
    <property type="molecule type" value="Genomic_DNA"/>
</dbReference>